<dbReference type="EMBL" id="GILB01005240">
    <property type="protein sequence ID" value="NUU85573.1"/>
    <property type="molecule type" value="Transcribed_RNA"/>
</dbReference>
<evidence type="ECO:0000313" key="1">
    <source>
        <dbReference type="EMBL" id="NUU85573.1"/>
    </source>
</evidence>
<sequence>MSPHSLPGSTLPHEVVYHIQQPRVPNPPKSPSITKFKLIHSIKSSSILRYTAIIQQKLSCKSNLEMFSFLMNNYTQIMLNLKVSREMKLSTEIRSSALPSVAIKNHNLLTLERKP</sequence>
<protein>
    <submittedName>
        <fullName evidence="1">Uncharacterized protein</fullName>
    </submittedName>
</protein>
<dbReference type="AlphaFoldDB" id="A0A6M2EJN1"/>
<proteinExistence type="predicted"/>
<reference evidence="1" key="1">
    <citation type="submission" date="2020-03" db="EMBL/GenBank/DDBJ databases">
        <authorList>
            <person name="Zhang R."/>
        </authorList>
    </citation>
    <scope>NUCLEOTIDE SEQUENCE</scope>
</reference>
<accession>A0A6M2EJN1</accession>
<name>A0A6M2EJN1_9ROSI</name>
<organism evidence="1">
    <name type="scientific">Populus davidiana</name>
    <dbReference type="NCBI Taxonomy" id="266767"/>
    <lineage>
        <taxon>Eukaryota</taxon>
        <taxon>Viridiplantae</taxon>
        <taxon>Streptophyta</taxon>
        <taxon>Embryophyta</taxon>
        <taxon>Tracheophyta</taxon>
        <taxon>Spermatophyta</taxon>
        <taxon>Magnoliopsida</taxon>
        <taxon>eudicotyledons</taxon>
        <taxon>Gunneridae</taxon>
        <taxon>Pentapetalae</taxon>
        <taxon>rosids</taxon>
        <taxon>fabids</taxon>
        <taxon>Malpighiales</taxon>
        <taxon>Salicaceae</taxon>
        <taxon>Saliceae</taxon>
        <taxon>Populus</taxon>
    </lineage>
</organism>